<proteinExistence type="predicted"/>
<dbReference type="Proteomes" id="UP000800041">
    <property type="component" value="Unassembled WGS sequence"/>
</dbReference>
<organism evidence="3 4">
    <name type="scientific">Aulographum hederae CBS 113979</name>
    <dbReference type="NCBI Taxonomy" id="1176131"/>
    <lineage>
        <taxon>Eukaryota</taxon>
        <taxon>Fungi</taxon>
        <taxon>Dikarya</taxon>
        <taxon>Ascomycota</taxon>
        <taxon>Pezizomycotina</taxon>
        <taxon>Dothideomycetes</taxon>
        <taxon>Pleosporomycetidae</taxon>
        <taxon>Aulographales</taxon>
        <taxon>Aulographaceae</taxon>
    </lineage>
</organism>
<name>A0A6G1H5A2_9PEZI</name>
<dbReference type="OrthoDB" id="270639at2759"/>
<dbReference type="EMBL" id="ML977149">
    <property type="protein sequence ID" value="KAF1988200.1"/>
    <property type="molecule type" value="Genomic_DNA"/>
</dbReference>
<sequence length="189" mass="21237">MLRRFLYLPSRHTNRPLLSGKARLYSSQAANDEELAAARKWLANFDAETLPKSLYDFSFSRSSGPGGQNVNKLNSKARLSIPLSTILPHIPTALHSSIRNSRYCAQKSNALIIQCEDSRKQTDNVQACLVKLNNLIIEAARDVIPGETSDAQRSRVKNLQKVENETRLKTKKQHSQKKNSRRGGNSSDY</sequence>
<dbReference type="InterPro" id="IPR052104">
    <property type="entry name" value="Mito_Release_Factor_mL62"/>
</dbReference>
<dbReference type="PANTHER" id="PTHR11075:SF54">
    <property type="entry name" value="LARGE RIBOSOMAL SUBUNIT PROTEIN ML62"/>
    <property type="match status" value="1"/>
</dbReference>
<evidence type="ECO:0000256" key="1">
    <source>
        <dbReference type="SAM" id="MobiDB-lite"/>
    </source>
</evidence>
<dbReference type="InterPro" id="IPR000352">
    <property type="entry name" value="Pep_chain_release_fac_I"/>
</dbReference>
<dbReference type="Pfam" id="PF00472">
    <property type="entry name" value="RF-1"/>
    <property type="match status" value="1"/>
</dbReference>
<evidence type="ECO:0000313" key="4">
    <source>
        <dbReference type="Proteomes" id="UP000800041"/>
    </source>
</evidence>
<feature type="region of interest" description="Disordered" evidence="1">
    <location>
        <begin position="148"/>
        <end position="189"/>
    </location>
</feature>
<keyword evidence="3" id="KW-0378">Hydrolase</keyword>
<dbReference type="PANTHER" id="PTHR11075">
    <property type="entry name" value="PEPTIDE CHAIN RELEASE FACTOR"/>
    <property type="match status" value="1"/>
</dbReference>
<dbReference type="SUPFAM" id="SSF110916">
    <property type="entry name" value="Peptidyl-tRNA hydrolase domain-like"/>
    <property type="match status" value="1"/>
</dbReference>
<dbReference type="Gene3D" id="3.30.160.20">
    <property type="match status" value="1"/>
</dbReference>
<dbReference type="GO" id="GO:0016150">
    <property type="term" value="F:translation release factor activity, codon nonspecific"/>
    <property type="evidence" value="ECO:0007669"/>
    <property type="project" value="TreeGrafter"/>
</dbReference>
<protein>
    <submittedName>
        <fullName evidence="3">Peptidyl-tRNA hydrolase domain protein</fullName>
    </submittedName>
</protein>
<dbReference type="GO" id="GO:0004045">
    <property type="term" value="F:peptidyl-tRNA hydrolase activity"/>
    <property type="evidence" value="ECO:0007669"/>
    <property type="project" value="TreeGrafter"/>
</dbReference>
<evidence type="ECO:0000259" key="2">
    <source>
        <dbReference type="Pfam" id="PF00472"/>
    </source>
</evidence>
<reference evidence="3" key="1">
    <citation type="journal article" date="2020" name="Stud. Mycol.">
        <title>101 Dothideomycetes genomes: a test case for predicting lifestyles and emergence of pathogens.</title>
        <authorList>
            <person name="Haridas S."/>
            <person name="Albert R."/>
            <person name="Binder M."/>
            <person name="Bloem J."/>
            <person name="Labutti K."/>
            <person name="Salamov A."/>
            <person name="Andreopoulos B."/>
            <person name="Baker S."/>
            <person name="Barry K."/>
            <person name="Bills G."/>
            <person name="Bluhm B."/>
            <person name="Cannon C."/>
            <person name="Castanera R."/>
            <person name="Culley D."/>
            <person name="Daum C."/>
            <person name="Ezra D."/>
            <person name="Gonzalez J."/>
            <person name="Henrissat B."/>
            <person name="Kuo A."/>
            <person name="Liang C."/>
            <person name="Lipzen A."/>
            <person name="Lutzoni F."/>
            <person name="Magnuson J."/>
            <person name="Mondo S."/>
            <person name="Nolan M."/>
            <person name="Ohm R."/>
            <person name="Pangilinan J."/>
            <person name="Park H.-J."/>
            <person name="Ramirez L."/>
            <person name="Alfaro M."/>
            <person name="Sun H."/>
            <person name="Tritt A."/>
            <person name="Yoshinaga Y."/>
            <person name="Zwiers L.-H."/>
            <person name="Turgeon B."/>
            <person name="Goodwin S."/>
            <person name="Spatafora J."/>
            <person name="Crous P."/>
            <person name="Grigoriev I."/>
        </authorList>
    </citation>
    <scope>NUCLEOTIDE SEQUENCE</scope>
    <source>
        <strain evidence="3">CBS 113979</strain>
    </source>
</reference>
<gene>
    <name evidence="3" type="ORF">K402DRAFT_328968</name>
</gene>
<dbReference type="GO" id="GO:0005762">
    <property type="term" value="C:mitochondrial large ribosomal subunit"/>
    <property type="evidence" value="ECO:0007669"/>
    <property type="project" value="TreeGrafter"/>
</dbReference>
<evidence type="ECO:0000313" key="3">
    <source>
        <dbReference type="EMBL" id="KAF1988200.1"/>
    </source>
</evidence>
<dbReference type="AlphaFoldDB" id="A0A6G1H5A2"/>
<feature type="compositionally biased region" description="Basic residues" evidence="1">
    <location>
        <begin position="169"/>
        <end position="181"/>
    </location>
</feature>
<accession>A0A6G1H5A2</accession>
<dbReference type="GO" id="GO:0070126">
    <property type="term" value="P:mitochondrial translational termination"/>
    <property type="evidence" value="ECO:0007669"/>
    <property type="project" value="TreeGrafter"/>
</dbReference>
<keyword evidence="4" id="KW-1185">Reference proteome</keyword>
<feature type="domain" description="Prokaryotic-type class I peptide chain release factors" evidence="2">
    <location>
        <begin position="50"/>
        <end position="181"/>
    </location>
</feature>